<keyword evidence="3" id="KW-1185">Reference proteome</keyword>
<feature type="domain" description="DUF1854" evidence="1">
    <location>
        <begin position="47"/>
        <end position="177"/>
    </location>
</feature>
<evidence type="ECO:0000313" key="3">
    <source>
        <dbReference type="Proteomes" id="UP001163115"/>
    </source>
</evidence>
<protein>
    <submittedName>
        <fullName evidence="2">DUF1854 domain-containing protein</fullName>
    </submittedName>
</protein>
<dbReference type="Proteomes" id="UP001163115">
    <property type="component" value="Chromosome"/>
</dbReference>
<dbReference type="Pfam" id="PF08909">
    <property type="entry name" value="DUF1854"/>
    <property type="match status" value="1"/>
</dbReference>
<name>A0ABY7AF87_9FIRM</name>
<gene>
    <name evidence="2" type="ORF">OW255_05970</name>
</gene>
<proteinExistence type="predicted"/>
<dbReference type="RefSeq" id="WP_268115975.1">
    <property type="nucleotide sequence ID" value="NZ_CP113524.1"/>
</dbReference>
<evidence type="ECO:0000259" key="1">
    <source>
        <dbReference type="Pfam" id="PF08909"/>
    </source>
</evidence>
<dbReference type="EMBL" id="CP113524">
    <property type="protein sequence ID" value="WAJ25054.1"/>
    <property type="molecule type" value="Genomic_DNA"/>
</dbReference>
<accession>A0ABY7AF87</accession>
<reference evidence="2" key="1">
    <citation type="submission" date="2022-11" db="EMBL/GenBank/DDBJ databases">
        <title>Lacrimispora xylanolytica sy1, complete genome.</title>
        <authorList>
            <person name="Choi S."/>
        </authorList>
    </citation>
    <scope>NUCLEOTIDE SEQUENCE</scope>
    <source>
        <strain evidence="2">Sy1</strain>
    </source>
</reference>
<sequence length="180" mass="21343">MPEEFNLSQMERETEEMLKIRYLTKHNTVFKRTEGGFVSLYVGEESYSRIQVMRMFPFMEKDRFLSVRSVGDKSKEIGIIENLKDMEEDTIKLLREQLNLRYFTPVITKIRSVKEEYGFAYWDVLTDHGECRFTIQMGGNAVVHLTEERILLSDIDENRFEIPDVGRLTPAERRKLDLFL</sequence>
<organism evidence="2 3">
    <name type="scientific">Lacrimispora xylanolytica</name>
    <dbReference type="NCBI Taxonomy" id="29375"/>
    <lineage>
        <taxon>Bacteria</taxon>
        <taxon>Bacillati</taxon>
        <taxon>Bacillota</taxon>
        <taxon>Clostridia</taxon>
        <taxon>Lachnospirales</taxon>
        <taxon>Lachnospiraceae</taxon>
        <taxon>Lacrimispora</taxon>
    </lineage>
</organism>
<evidence type="ECO:0000313" key="2">
    <source>
        <dbReference type="EMBL" id="WAJ25054.1"/>
    </source>
</evidence>
<dbReference type="InterPro" id="IPR015005">
    <property type="entry name" value="DUF1854"/>
</dbReference>